<evidence type="ECO:0000313" key="3">
    <source>
        <dbReference type="Proteomes" id="UP000639643"/>
    </source>
</evidence>
<feature type="region of interest" description="Disordered" evidence="1">
    <location>
        <begin position="119"/>
        <end position="145"/>
    </location>
</feature>
<gene>
    <name evidence="2" type="ORF">CMUS01_16395</name>
</gene>
<keyword evidence="3" id="KW-1185">Reference proteome</keyword>
<sequence>MSNSRGFEFLTVQQEQEEQEPPAQLAPQDLQVQGDMLIVAVELDEEKSSKTAEKTWLYIAVVELHSPRTVSSASDGYLPRRTAIIRHCVQERAGVWVRVYGSWTEQHATFGLGIHTTTGSRPAAIGSSEANRAPTRELHGEPRRGGRMDVHELPWSCEWDVGSGLGEIVVERVDEKSLRRAAPPLIGQKFGLVMDVGCHVMVGVKDSTGGHNSELVSPLRLWASPLTSLNSVGCPIMEIGQRHLLVEAPLVKGLSADSPGVQAGEADSRGFRQTSEAGRNKKEVKSRRLPVSPAACLLLVFHLSCPSFWSPVLILFSNAVASVLQAALVARPQKGGGKGVKRHSLDGDATRALSVRQLSLIDSTARRLKWPVYGRGMRWLSRLGASSEHRRSWLVRRLAIRVLKLDLFWALINAAIKVLTPFRVRDHLQLSILTPKRPTN</sequence>
<feature type="compositionally biased region" description="Basic and acidic residues" evidence="1">
    <location>
        <begin position="134"/>
        <end position="145"/>
    </location>
</feature>
<comment type="caution">
    <text evidence="2">The sequence shown here is derived from an EMBL/GenBank/DDBJ whole genome shotgun (WGS) entry which is preliminary data.</text>
</comment>
<evidence type="ECO:0000313" key="2">
    <source>
        <dbReference type="EMBL" id="KAF6788468.1"/>
    </source>
</evidence>
<dbReference type="AlphaFoldDB" id="A0A8H6MIN3"/>
<proteinExistence type="predicted"/>
<accession>A0A8H6MIN3</accession>
<organism evidence="2 3">
    <name type="scientific">Colletotrichum musicola</name>
    <dbReference type="NCBI Taxonomy" id="2175873"/>
    <lineage>
        <taxon>Eukaryota</taxon>
        <taxon>Fungi</taxon>
        <taxon>Dikarya</taxon>
        <taxon>Ascomycota</taxon>
        <taxon>Pezizomycotina</taxon>
        <taxon>Sordariomycetes</taxon>
        <taxon>Hypocreomycetidae</taxon>
        <taxon>Glomerellales</taxon>
        <taxon>Glomerellaceae</taxon>
        <taxon>Colletotrichum</taxon>
        <taxon>Colletotrichum orchidearum species complex</taxon>
    </lineage>
</organism>
<reference evidence="2" key="1">
    <citation type="journal article" date="2020" name="Phytopathology">
        <title>Genome Sequence Resources of Colletotrichum truncatum, C. plurivorum, C. musicola, and C. sojae: Four Species Pathogenic to Soybean (Glycine max).</title>
        <authorList>
            <person name="Rogerio F."/>
            <person name="Boufleur T.R."/>
            <person name="Ciampi-Guillardi M."/>
            <person name="Sukno S.A."/>
            <person name="Thon M.R."/>
            <person name="Massola Junior N.S."/>
            <person name="Baroncelli R."/>
        </authorList>
    </citation>
    <scope>NUCLEOTIDE SEQUENCE</scope>
    <source>
        <strain evidence="2">LFN0074</strain>
    </source>
</reference>
<protein>
    <submittedName>
        <fullName evidence="2">Uncharacterized protein</fullName>
    </submittedName>
</protein>
<evidence type="ECO:0000256" key="1">
    <source>
        <dbReference type="SAM" id="MobiDB-lite"/>
    </source>
</evidence>
<name>A0A8H6MIN3_9PEZI</name>
<feature type="region of interest" description="Disordered" evidence="1">
    <location>
        <begin position="259"/>
        <end position="284"/>
    </location>
</feature>
<dbReference type="Proteomes" id="UP000639643">
    <property type="component" value="Unassembled WGS sequence"/>
</dbReference>
<dbReference type="EMBL" id="WIGM01001821">
    <property type="protein sequence ID" value="KAF6788468.1"/>
    <property type="molecule type" value="Genomic_DNA"/>
</dbReference>